<proteinExistence type="predicted"/>
<name>A0A7Y9DHL1_9ACTN</name>
<accession>A0A7Y9DHL1</accession>
<dbReference type="Proteomes" id="UP000521922">
    <property type="component" value="Unassembled WGS sequence"/>
</dbReference>
<gene>
    <name evidence="2" type="ORF">BJ968_000025</name>
</gene>
<comment type="caution">
    <text evidence="2">The sequence shown here is derived from an EMBL/GenBank/DDBJ whole genome shotgun (WGS) entry which is preliminary data.</text>
</comment>
<keyword evidence="3" id="KW-1185">Reference proteome</keyword>
<dbReference type="AlphaFoldDB" id="A0A7Y9DHL1"/>
<evidence type="ECO:0000313" key="2">
    <source>
        <dbReference type="EMBL" id="NYD20485.1"/>
    </source>
</evidence>
<dbReference type="EMBL" id="JACCBB010000001">
    <property type="protein sequence ID" value="NYD20485.1"/>
    <property type="molecule type" value="Genomic_DNA"/>
</dbReference>
<sequence>MTWVVVAVVLAAVVVAACFGGARSRLRRAGDRDHGERAETARRLQQQIDEGRHTGGGWIS</sequence>
<reference evidence="2 3" key="1">
    <citation type="submission" date="2020-07" db="EMBL/GenBank/DDBJ databases">
        <title>Sequencing the genomes of 1000 actinobacteria strains.</title>
        <authorList>
            <person name="Klenk H.-P."/>
        </authorList>
    </citation>
    <scope>NUCLEOTIDE SEQUENCE [LARGE SCALE GENOMIC DNA]</scope>
    <source>
        <strain evidence="2 3">DSM 7487</strain>
    </source>
</reference>
<feature type="compositionally biased region" description="Basic and acidic residues" evidence="1">
    <location>
        <begin position="28"/>
        <end position="42"/>
    </location>
</feature>
<protein>
    <submittedName>
        <fullName evidence="2">Uncharacterized protein</fullName>
    </submittedName>
</protein>
<organism evidence="2 3">
    <name type="scientific">Kineococcus aurantiacus</name>
    <dbReference type="NCBI Taxonomy" id="37633"/>
    <lineage>
        <taxon>Bacteria</taxon>
        <taxon>Bacillati</taxon>
        <taxon>Actinomycetota</taxon>
        <taxon>Actinomycetes</taxon>
        <taxon>Kineosporiales</taxon>
        <taxon>Kineosporiaceae</taxon>
        <taxon>Kineococcus</taxon>
    </lineage>
</organism>
<feature type="region of interest" description="Disordered" evidence="1">
    <location>
        <begin position="27"/>
        <end position="60"/>
    </location>
</feature>
<dbReference type="RefSeq" id="WP_179748152.1">
    <property type="nucleotide sequence ID" value="NZ_BAAAGN010000002.1"/>
</dbReference>
<evidence type="ECO:0000256" key="1">
    <source>
        <dbReference type="SAM" id="MobiDB-lite"/>
    </source>
</evidence>
<evidence type="ECO:0000313" key="3">
    <source>
        <dbReference type="Proteomes" id="UP000521922"/>
    </source>
</evidence>